<evidence type="ECO:0000256" key="1">
    <source>
        <dbReference type="SAM" id="SignalP"/>
    </source>
</evidence>
<name>A0AAU9DZJ1_9FUSO</name>
<dbReference type="Proteomes" id="UP001321582">
    <property type="component" value="Chromosome"/>
</dbReference>
<evidence type="ECO:0000313" key="3">
    <source>
        <dbReference type="Proteomes" id="UP001321582"/>
    </source>
</evidence>
<dbReference type="RefSeq" id="WP_307903836.1">
    <property type="nucleotide sequence ID" value="NZ_AP027059.1"/>
</dbReference>
<dbReference type="KEGG" id="haby:HLVA_15590"/>
<gene>
    <name evidence="2" type="ORF">HLVA_15590</name>
</gene>
<keyword evidence="1" id="KW-0732">Signal</keyword>
<protein>
    <recommendedName>
        <fullName evidence="4">Porin</fullName>
    </recommendedName>
</protein>
<accession>A0AAU9DZJ1</accession>
<proteinExistence type="predicted"/>
<evidence type="ECO:0000313" key="2">
    <source>
        <dbReference type="EMBL" id="BDU50990.1"/>
    </source>
</evidence>
<dbReference type="EMBL" id="AP027059">
    <property type="protein sequence ID" value="BDU50990.1"/>
    <property type="molecule type" value="Genomic_DNA"/>
</dbReference>
<organism evidence="2 3">
    <name type="scientific">Haliovirga abyssi</name>
    <dbReference type="NCBI Taxonomy" id="2996794"/>
    <lineage>
        <taxon>Bacteria</taxon>
        <taxon>Fusobacteriati</taxon>
        <taxon>Fusobacteriota</taxon>
        <taxon>Fusobacteriia</taxon>
        <taxon>Fusobacteriales</taxon>
        <taxon>Haliovirgaceae</taxon>
        <taxon>Haliovirga</taxon>
    </lineage>
</organism>
<dbReference type="SUPFAM" id="SSF56935">
    <property type="entry name" value="Porins"/>
    <property type="match status" value="1"/>
</dbReference>
<keyword evidence="3" id="KW-1185">Reference proteome</keyword>
<feature type="chain" id="PRO_5043392502" description="Porin" evidence="1">
    <location>
        <begin position="21"/>
        <end position="348"/>
    </location>
</feature>
<evidence type="ECO:0008006" key="4">
    <source>
        <dbReference type="Google" id="ProtNLM"/>
    </source>
</evidence>
<sequence>MKKIAVLLAGMLLVGGMVFADPATTSVNGKVEFTAIDMDSTRDGQMLSQTGDQYFKLNLTKQFDETTKVTAEYNTDEDSKDDSVASLTLTKQVNDKIEAAVKVNVDTTIGLKFADDEGGDTYLKYTASKDLNITLKPFEAGTGVGDELGTKDTQDAHGVEVNATLVDGLATTAVVNFANDGKDDKMGLKAGATYTGVENLSVTGEFSMNDTKATKTAVDARGSYKMGSLTLSGEMLNVTNKVKDSTTGKVTEKTGMGLFAKAAYDLGTLSEGVTANTNVSFKQLGEKLYYDGDSDRSIIGAGFDVVVNGLTISNSVEMTKTGSKVLKDKDGKATDSKTTFSTAVKVEF</sequence>
<reference evidence="2 3" key="1">
    <citation type="submission" date="2022-11" db="EMBL/GenBank/DDBJ databases">
        <title>Haliovirga abyssi gen. nov., sp. nov., a mesophilic fermentative bacterium isolated from the Iheya North hydrothermal field and the proposal of Haliovirgaceae fam. nov.</title>
        <authorList>
            <person name="Miyazaki U."/>
            <person name="Tame A."/>
            <person name="Miyazaki J."/>
            <person name="Takai K."/>
            <person name="Sawayama S."/>
            <person name="Kitajima M."/>
            <person name="Okamoto A."/>
            <person name="Nakagawa S."/>
        </authorList>
    </citation>
    <scope>NUCLEOTIDE SEQUENCE [LARGE SCALE GENOMIC DNA]</scope>
    <source>
        <strain evidence="2 3">IC12</strain>
    </source>
</reference>
<dbReference type="AlphaFoldDB" id="A0AAU9DZJ1"/>
<feature type="signal peptide" evidence="1">
    <location>
        <begin position="1"/>
        <end position="20"/>
    </location>
</feature>